<gene>
    <name evidence="2" type="ORF">G5B17_20440</name>
</gene>
<dbReference type="InterPro" id="IPR012349">
    <property type="entry name" value="Split_barrel_FMN-bd"/>
</dbReference>
<evidence type="ECO:0000313" key="3">
    <source>
        <dbReference type="Proteomes" id="UP001644719"/>
    </source>
</evidence>
<sequence>MTHDQFKKAADYWKNKKQNAMPEEKLKKTVLEYINSNNTCALATGTGDYVRCTPIEYSYHDGKFWMFSEGGEKFIGLEKNENVCLAIYDKYDGADNLKSIQVIGKADLVEPFSDTYNKHAKIKKLPVETLKKLASPMNLICVTPVKMEVLFSEFKKNGYSSRQTIKF</sequence>
<evidence type="ECO:0000259" key="1">
    <source>
        <dbReference type="Pfam" id="PF01243"/>
    </source>
</evidence>
<accession>A0ABX2HBX4</accession>
<feature type="domain" description="Pyridoxamine 5'-phosphate oxidase N-terminal" evidence="1">
    <location>
        <begin position="26"/>
        <end position="146"/>
    </location>
</feature>
<dbReference type="InterPro" id="IPR011576">
    <property type="entry name" value="Pyridox_Oxase_N"/>
</dbReference>
<reference evidence="2 3" key="1">
    <citation type="journal article" date="2020" name="Cell Host Microbe">
        <title>Functional and Genomic Variation between Human-Derived Isolates of Lachnospiraceae Reveals Inter- and Intra-Species Diversity.</title>
        <authorList>
            <person name="Sorbara M.T."/>
            <person name="Littmann E.R."/>
            <person name="Fontana E."/>
            <person name="Moody T.U."/>
            <person name="Kohout C.E."/>
            <person name="Gjonbalaj M."/>
            <person name="Eaton V."/>
            <person name="Seok R."/>
            <person name="Leiner I.M."/>
            <person name="Pamer E.G."/>
        </authorList>
    </citation>
    <scope>NUCLEOTIDE SEQUENCE [LARGE SCALE GENOMIC DNA]</scope>
    <source>
        <strain evidence="2 3">MSK.17.74</strain>
    </source>
</reference>
<protein>
    <submittedName>
        <fullName evidence="2">Pyridoxamine 5'-phosphate oxidase family protein</fullName>
    </submittedName>
</protein>
<name>A0ABX2HBX4_9FIRM</name>
<dbReference type="EMBL" id="JAAITS010000101">
    <property type="protein sequence ID" value="NSG87704.1"/>
    <property type="molecule type" value="Genomic_DNA"/>
</dbReference>
<keyword evidence="3" id="KW-1185">Reference proteome</keyword>
<dbReference type="SUPFAM" id="SSF50475">
    <property type="entry name" value="FMN-binding split barrel"/>
    <property type="match status" value="1"/>
</dbReference>
<comment type="caution">
    <text evidence="2">The sequence shown here is derived from an EMBL/GenBank/DDBJ whole genome shotgun (WGS) entry which is preliminary data.</text>
</comment>
<dbReference type="Pfam" id="PF01243">
    <property type="entry name" value="PNPOx_N"/>
    <property type="match status" value="1"/>
</dbReference>
<proteinExistence type="predicted"/>
<evidence type="ECO:0000313" key="2">
    <source>
        <dbReference type="EMBL" id="NSG87704.1"/>
    </source>
</evidence>
<dbReference type="RefSeq" id="WP_148463763.1">
    <property type="nucleotide sequence ID" value="NZ_JAAINN010000069.1"/>
</dbReference>
<dbReference type="Proteomes" id="UP001644719">
    <property type="component" value="Unassembled WGS sequence"/>
</dbReference>
<organism evidence="2 3">
    <name type="scientific">Blautia faecis</name>
    <dbReference type="NCBI Taxonomy" id="871665"/>
    <lineage>
        <taxon>Bacteria</taxon>
        <taxon>Bacillati</taxon>
        <taxon>Bacillota</taxon>
        <taxon>Clostridia</taxon>
        <taxon>Lachnospirales</taxon>
        <taxon>Lachnospiraceae</taxon>
        <taxon>Blautia</taxon>
    </lineage>
</organism>
<dbReference type="Gene3D" id="2.30.110.10">
    <property type="entry name" value="Electron Transport, Fmn-binding Protein, Chain A"/>
    <property type="match status" value="1"/>
</dbReference>